<reference evidence="1" key="3">
    <citation type="submission" date="2025-08" db="UniProtKB">
        <authorList>
            <consortium name="Ensembl"/>
        </authorList>
    </citation>
    <scope>IDENTIFICATION</scope>
    <source>
        <strain evidence="1">JP 163 A</strain>
    </source>
</reference>
<evidence type="ECO:0000313" key="2">
    <source>
        <dbReference type="Proteomes" id="UP000002852"/>
    </source>
</evidence>
<accession>A0A3B5QPQ1</accession>
<proteinExistence type="predicted"/>
<sequence length="88" mass="9679">LVAPAAAPLQLLQHQPSGGSVPFPPKATGTDMILVLVLLNAAVRRAGSDKFHSKHLAAETRFWFWRTHQSDFLSCDQQMKSSQTPSDH</sequence>
<name>A0A3B5QPQ1_XIPMA</name>
<dbReference type="Ensembl" id="ENSXMAT00000038376.1">
    <property type="protein sequence ID" value="ENSXMAP00000032667.1"/>
    <property type="gene ID" value="ENSXMAG00000029303.1"/>
</dbReference>
<evidence type="ECO:0000313" key="1">
    <source>
        <dbReference type="Ensembl" id="ENSXMAP00000032667.1"/>
    </source>
</evidence>
<dbReference type="InParanoid" id="A0A3B5QPQ1"/>
<dbReference type="Proteomes" id="UP000002852">
    <property type="component" value="Unassembled WGS sequence"/>
</dbReference>
<protein>
    <submittedName>
        <fullName evidence="1">Uncharacterized protein</fullName>
    </submittedName>
</protein>
<organism evidence="1 2">
    <name type="scientific">Xiphophorus maculatus</name>
    <name type="common">Southern platyfish</name>
    <name type="synonym">Platypoecilus maculatus</name>
    <dbReference type="NCBI Taxonomy" id="8083"/>
    <lineage>
        <taxon>Eukaryota</taxon>
        <taxon>Metazoa</taxon>
        <taxon>Chordata</taxon>
        <taxon>Craniata</taxon>
        <taxon>Vertebrata</taxon>
        <taxon>Euteleostomi</taxon>
        <taxon>Actinopterygii</taxon>
        <taxon>Neopterygii</taxon>
        <taxon>Teleostei</taxon>
        <taxon>Neoteleostei</taxon>
        <taxon>Acanthomorphata</taxon>
        <taxon>Ovalentaria</taxon>
        <taxon>Atherinomorphae</taxon>
        <taxon>Cyprinodontiformes</taxon>
        <taxon>Poeciliidae</taxon>
        <taxon>Poeciliinae</taxon>
        <taxon>Xiphophorus</taxon>
    </lineage>
</organism>
<reference evidence="1" key="4">
    <citation type="submission" date="2025-09" db="UniProtKB">
        <authorList>
            <consortium name="Ensembl"/>
        </authorList>
    </citation>
    <scope>IDENTIFICATION</scope>
    <source>
        <strain evidence="1">JP 163 A</strain>
    </source>
</reference>
<keyword evidence="2" id="KW-1185">Reference proteome</keyword>
<reference evidence="2" key="1">
    <citation type="submission" date="2012-01" db="EMBL/GenBank/DDBJ databases">
        <authorList>
            <person name="Walter R."/>
            <person name="Schartl M."/>
            <person name="Warren W."/>
        </authorList>
    </citation>
    <scope>NUCLEOTIDE SEQUENCE [LARGE SCALE GENOMIC DNA]</scope>
    <source>
        <strain evidence="2">JP 163 A</strain>
    </source>
</reference>
<reference evidence="2" key="2">
    <citation type="journal article" date="2013" name="Nat. Genet.">
        <title>The genome of the platyfish, Xiphophorus maculatus, provides insights into evolutionary adaptation and several complex traits.</title>
        <authorList>
            <person name="Schartl M."/>
            <person name="Walter R.B."/>
            <person name="Shen Y."/>
            <person name="Garcia T."/>
            <person name="Catchen J."/>
            <person name="Amores A."/>
            <person name="Braasch I."/>
            <person name="Chalopin D."/>
            <person name="Volff J.N."/>
            <person name="Lesch K.P."/>
            <person name="Bisazza A."/>
            <person name="Minx P."/>
            <person name="Hillier L."/>
            <person name="Wilson R.K."/>
            <person name="Fuerstenberg S."/>
            <person name="Boore J."/>
            <person name="Searle S."/>
            <person name="Postlethwait J.H."/>
            <person name="Warren W.C."/>
        </authorList>
    </citation>
    <scope>NUCLEOTIDE SEQUENCE [LARGE SCALE GENOMIC DNA]</scope>
    <source>
        <strain evidence="2">JP 163 A</strain>
    </source>
</reference>
<dbReference type="AlphaFoldDB" id="A0A3B5QPQ1"/>